<dbReference type="InterPro" id="IPR029044">
    <property type="entry name" value="Nucleotide-diphossugar_trans"/>
</dbReference>
<keyword evidence="3" id="KW-1185">Reference proteome</keyword>
<dbReference type="RefSeq" id="WP_377472717.1">
    <property type="nucleotide sequence ID" value="NZ_JBHLWN010000090.1"/>
</dbReference>
<dbReference type="Proteomes" id="UP001589776">
    <property type="component" value="Unassembled WGS sequence"/>
</dbReference>
<evidence type="ECO:0000313" key="3">
    <source>
        <dbReference type="Proteomes" id="UP001589776"/>
    </source>
</evidence>
<reference evidence="2 3" key="1">
    <citation type="submission" date="2024-09" db="EMBL/GenBank/DDBJ databases">
        <authorList>
            <person name="Sun Q."/>
            <person name="Mori K."/>
        </authorList>
    </citation>
    <scope>NUCLEOTIDE SEQUENCE [LARGE SCALE GENOMIC DNA]</scope>
    <source>
        <strain evidence="2 3">CCM 7759</strain>
    </source>
</reference>
<dbReference type="InterPro" id="IPR050834">
    <property type="entry name" value="Glycosyltransf_2"/>
</dbReference>
<dbReference type="EMBL" id="JBHLWN010000090">
    <property type="protein sequence ID" value="MFC0215274.1"/>
    <property type="molecule type" value="Genomic_DNA"/>
</dbReference>
<protein>
    <submittedName>
        <fullName evidence="2">Glycosyltransferase family 2 protein</fullName>
    </submittedName>
</protein>
<dbReference type="InterPro" id="IPR001173">
    <property type="entry name" value="Glyco_trans_2-like"/>
</dbReference>
<feature type="domain" description="Glycosyltransferase 2-like" evidence="1">
    <location>
        <begin position="188"/>
        <end position="298"/>
    </location>
</feature>
<dbReference type="SUPFAM" id="SSF53448">
    <property type="entry name" value="Nucleotide-diphospho-sugar transferases"/>
    <property type="match status" value="1"/>
</dbReference>
<dbReference type="CDD" id="cd00761">
    <property type="entry name" value="Glyco_tranf_GTA_type"/>
    <property type="match status" value="1"/>
</dbReference>
<proteinExistence type="predicted"/>
<comment type="caution">
    <text evidence="2">The sequence shown here is derived from an EMBL/GenBank/DDBJ whole genome shotgun (WGS) entry which is preliminary data.</text>
</comment>
<evidence type="ECO:0000313" key="2">
    <source>
        <dbReference type="EMBL" id="MFC0215274.1"/>
    </source>
</evidence>
<sequence>MVDVLLIGSGRSWELELTASSVRAALPQAQLHIIDEAFERCPADRINGLMHSLNVPYWLTVQAGTTLTGVIQDELERAIRTLERGERTGWIMLGDGQEAIVWKRECVRSGLTNGFAGRPFLPFPRWMLHDKQLQCARLGWHGLTLSGDGVRQGSKRERRDGTAEERELIAPILERAPTLWGGEQPDISVVLCTHNEADYIPWAIRSVMAQTCPAWELIIVDDGSTDGTRERIDALLADSRVFYVRMNANQGKSSCLNRALQDARGRWLLELDADDWLAPGCLEALRTAAASGRDDIAMWYGDCHEWAELSGLALRYKGVRRAPAAWDRRHFLEKAVPIAPRLYDTEAIRRLGGWTVEDPSNGRLYEDFWMIAKLADRFRLAYVDLPLYHRRLRSSSITQRHREAYPAWKQWLEEKSGRKRSE</sequence>
<organism evidence="2 3">
    <name type="scientific">Paenibacillus chartarius</name>
    <dbReference type="NCBI Taxonomy" id="747481"/>
    <lineage>
        <taxon>Bacteria</taxon>
        <taxon>Bacillati</taxon>
        <taxon>Bacillota</taxon>
        <taxon>Bacilli</taxon>
        <taxon>Bacillales</taxon>
        <taxon>Paenibacillaceae</taxon>
        <taxon>Paenibacillus</taxon>
    </lineage>
</organism>
<evidence type="ECO:0000259" key="1">
    <source>
        <dbReference type="Pfam" id="PF00535"/>
    </source>
</evidence>
<gene>
    <name evidence="2" type="ORF">ACFFK0_23045</name>
</gene>
<dbReference type="Pfam" id="PF00535">
    <property type="entry name" value="Glycos_transf_2"/>
    <property type="match status" value="1"/>
</dbReference>
<dbReference type="PANTHER" id="PTHR43685:SF2">
    <property type="entry name" value="GLYCOSYLTRANSFERASE 2-LIKE DOMAIN-CONTAINING PROTEIN"/>
    <property type="match status" value="1"/>
</dbReference>
<accession>A0ABV6DRK4</accession>
<dbReference type="Gene3D" id="3.90.550.10">
    <property type="entry name" value="Spore Coat Polysaccharide Biosynthesis Protein SpsA, Chain A"/>
    <property type="match status" value="1"/>
</dbReference>
<name>A0ABV6DRK4_9BACL</name>
<dbReference type="PANTHER" id="PTHR43685">
    <property type="entry name" value="GLYCOSYLTRANSFERASE"/>
    <property type="match status" value="1"/>
</dbReference>